<evidence type="ECO:0000313" key="1">
    <source>
        <dbReference type="EMBL" id="GMT22723.1"/>
    </source>
</evidence>
<feature type="non-terminal residue" evidence="1">
    <location>
        <position position="95"/>
    </location>
</feature>
<evidence type="ECO:0000313" key="2">
    <source>
        <dbReference type="Proteomes" id="UP001432322"/>
    </source>
</evidence>
<gene>
    <name evidence="1" type="ORF">PFISCL1PPCAC_14020</name>
</gene>
<name>A0AAV5VWT1_9BILA</name>
<evidence type="ECO:0008006" key="3">
    <source>
        <dbReference type="Google" id="ProtNLM"/>
    </source>
</evidence>
<accession>A0AAV5VWT1</accession>
<dbReference type="AlphaFoldDB" id="A0AAV5VWT1"/>
<comment type="caution">
    <text evidence="1">The sequence shown here is derived from an EMBL/GenBank/DDBJ whole genome shotgun (WGS) entry which is preliminary data.</text>
</comment>
<sequence>QNIYSCLHMCRSGIVLNRFLDRPREQEDVFLDQESDVRPKLFHHQFLSCSEFDRFRIIGKENAGCLSEQSYLGVSSVEKFVQKRKGLFGIRIAHH</sequence>
<protein>
    <recommendedName>
        <fullName evidence="3">Ribosomal protein</fullName>
    </recommendedName>
</protein>
<feature type="non-terminal residue" evidence="1">
    <location>
        <position position="1"/>
    </location>
</feature>
<dbReference type="EMBL" id="BTSY01000004">
    <property type="protein sequence ID" value="GMT22723.1"/>
    <property type="molecule type" value="Genomic_DNA"/>
</dbReference>
<reference evidence="1" key="1">
    <citation type="submission" date="2023-10" db="EMBL/GenBank/DDBJ databases">
        <title>Genome assembly of Pristionchus species.</title>
        <authorList>
            <person name="Yoshida K."/>
            <person name="Sommer R.J."/>
        </authorList>
    </citation>
    <scope>NUCLEOTIDE SEQUENCE</scope>
    <source>
        <strain evidence="1">RS5133</strain>
    </source>
</reference>
<keyword evidence="2" id="KW-1185">Reference proteome</keyword>
<organism evidence="1 2">
    <name type="scientific">Pristionchus fissidentatus</name>
    <dbReference type="NCBI Taxonomy" id="1538716"/>
    <lineage>
        <taxon>Eukaryota</taxon>
        <taxon>Metazoa</taxon>
        <taxon>Ecdysozoa</taxon>
        <taxon>Nematoda</taxon>
        <taxon>Chromadorea</taxon>
        <taxon>Rhabditida</taxon>
        <taxon>Rhabditina</taxon>
        <taxon>Diplogasteromorpha</taxon>
        <taxon>Diplogasteroidea</taxon>
        <taxon>Neodiplogasteridae</taxon>
        <taxon>Pristionchus</taxon>
    </lineage>
</organism>
<dbReference type="Proteomes" id="UP001432322">
    <property type="component" value="Unassembled WGS sequence"/>
</dbReference>
<proteinExistence type="predicted"/>